<comment type="caution">
    <text evidence="1">The sequence shown here is derived from an EMBL/GenBank/DDBJ whole genome shotgun (WGS) entry which is preliminary data.</text>
</comment>
<organism evidence="1 2">
    <name type="scientific">Acetobacteroides hydrogenigenes</name>
    <dbReference type="NCBI Taxonomy" id="979970"/>
    <lineage>
        <taxon>Bacteria</taxon>
        <taxon>Pseudomonadati</taxon>
        <taxon>Bacteroidota</taxon>
        <taxon>Bacteroidia</taxon>
        <taxon>Bacteroidales</taxon>
        <taxon>Rikenellaceae</taxon>
        <taxon>Acetobacteroides</taxon>
    </lineage>
</organism>
<protein>
    <submittedName>
        <fullName evidence="1">Uncharacterized protein</fullName>
    </submittedName>
</protein>
<evidence type="ECO:0000313" key="2">
    <source>
        <dbReference type="Proteomes" id="UP000294830"/>
    </source>
</evidence>
<sequence length="33" mass="3825">MKKVKGQNNLQQTSIKALLLHLNENFSNTDLHF</sequence>
<dbReference type="EMBL" id="SLWB01000001">
    <property type="protein sequence ID" value="TCN73325.1"/>
    <property type="molecule type" value="Genomic_DNA"/>
</dbReference>
<accession>A0A4R2F1T7</accession>
<evidence type="ECO:0000313" key="1">
    <source>
        <dbReference type="EMBL" id="TCN73325.1"/>
    </source>
</evidence>
<proteinExistence type="predicted"/>
<reference evidence="1 2" key="1">
    <citation type="submission" date="2019-03" db="EMBL/GenBank/DDBJ databases">
        <title>Genomic Encyclopedia of Archaeal and Bacterial Type Strains, Phase II (KMG-II): from individual species to whole genera.</title>
        <authorList>
            <person name="Goeker M."/>
        </authorList>
    </citation>
    <scope>NUCLEOTIDE SEQUENCE [LARGE SCALE GENOMIC DNA]</scope>
    <source>
        <strain evidence="1 2">RL-C</strain>
    </source>
</reference>
<keyword evidence="2" id="KW-1185">Reference proteome</keyword>
<name>A0A4R2F1T7_9BACT</name>
<gene>
    <name evidence="1" type="ORF">CLV25_101550</name>
</gene>
<dbReference type="Proteomes" id="UP000294830">
    <property type="component" value="Unassembled WGS sequence"/>
</dbReference>
<dbReference type="AlphaFoldDB" id="A0A4R2F1T7"/>